<dbReference type="Proteomes" id="UP001187346">
    <property type="component" value="Unassembled WGS sequence"/>
</dbReference>
<keyword evidence="5" id="KW-0547">Nucleotide-binding</keyword>
<name>A0ABU4F2L2_9ACTN</name>
<evidence type="ECO:0000256" key="8">
    <source>
        <dbReference type="ARBA" id="ARBA00023012"/>
    </source>
</evidence>
<keyword evidence="3" id="KW-0597">Phosphoprotein</keyword>
<accession>A0ABU4F2L2</accession>
<dbReference type="InterPro" id="IPR011712">
    <property type="entry name" value="Sig_transdc_His_kin_sub3_dim/P"/>
</dbReference>
<evidence type="ECO:0000256" key="1">
    <source>
        <dbReference type="ARBA" id="ARBA00000085"/>
    </source>
</evidence>
<gene>
    <name evidence="11" type="ORF">R5A26_02625</name>
</gene>
<proteinExistence type="predicted"/>
<organism evidence="11 12">
    <name type="scientific">Streptomyces prunicolor</name>
    <dbReference type="NCBI Taxonomy" id="67348"/>
    <lineage>
        <taxon>Bacteria</taxon>
        <taxon>Bacillati</taxon>
        <taxon>Actinomycetota</taxon>
        <taxon>Actinomycetes</taxon>
        <taxon>Kitasatosporales</taxon>
        <taxon>Streptomycetaceae</taxon>
        <taxon>Streptomyces</taxon>
    </lineage>
</organism>
<dbReference type="GO" id="GO:0016301">
    <property type="term" value="F:kinase activity"/>
    <property type="evidence" value="ECO:0007669"/>
    <property type="project" value="UniProtKB-KW"/>
</dbReference>
<protein>
    <recommendedName>
        <fullName evidence="2">histidine kinase</fullName>
        <ecNumber evidence="2">2.7.13.3</ecNumber>
    </recommendedName>
</protein>
<feature type="transmembrane region" description="Helical" evidence="9">
    <location>
        <begin position="463"/>
        <end position="489"/>
    </location>
</feature>
<evidence type="ECO:0000313" key="12">
    <source>
        <dbReference type="Proteomes" id="UP001187346"/>
    </source>
</evidence>
<dbReference type="Gene3D" id="1.20.5.1930">
    <property type="match status" value="1"/>
</dbReference>
<evidence type="ECO:0000256" key="5">
    <source>
        <dbReference type="ARBA" id="ARBA00022741"/>
    </source>
</evidence>
<keyword evidence="9" id="KW-1133">Transmembrane helix</keyword>
<keyword evidence="12" id="KW-1185">Reference proteome</keyword>
<dbReference type="SUPFAM" id="SSF55874">
    <property type="entry name" value="ATPase domain of HSP90 chaperone/DNA topoisomerase II/histidine kinase"/>
    <property type="match status" value="1"/>
</dbReference>
<evidence type="ECO:0000256" key="7">
    <source>
        <dbReference type="ARBA" id="ARBA00022840"/>
    </source>
</evidence>
<dbReference type="EMBL" id="JAWMAJ010000005">
    <property type="protein sequence ID" value="MDV7214840.1"/>
    <property type="molecule type" value="Genomic_DNA"/>
</dbReference>
<comment type="catalytic activity">
    <reaction evidence="1">
        <text>ATP + protein L-histidine = ADP + protein N-phospho-L-histidine.</text>
        <dbReference type="EC" id="2.7.13.3"/>
    </reaction>
</comment>
<feature type="transmembrane region" description="Helical" evidence="9">
    <location>
        <begin position="102"/>
        <end position="119"/>
    </location>
</feature>
<dbReference type="RefSeq" id="WP_317769953.1">
    <property type="nucleotide sequence ID" value="NZ_JAWMAJ010000005.1"/>
</dbReference>
<evidence type="ECO:0000256" key="3">
    <source>
        <dbReference type="ARBA" id="ARBA00022553"/>
    </source>
</evidence>
<evidence type="ECO:0000256" key="2">
    <source>
        <dbReference type="ARBA" id="ARBA00012438"/>
    </source>
</evidence>
<reference evidence="11 12" key="1">
    <citation type="submission" date="2023-10" db="EMBL/GenBank/DDBJ databases">
        <title>Characterization of rhizosphere-enriched actinobacteria from wheat plants lab-grown on chernevaya soil.</title>
        <authorList>
            <person name="Tikhonova E.N."/>
            <person name="Konopkin A."/>
            <person name="Kravchenko I.K."/>
        </authorList>
    </citation>
    <scope>NUCLEOTIDE SEQUENCE [LARGE SCALE GENOMIC DNA]</scope>
    <source>
        <strain evidence="11 12">RR29</strain>
    </source>
</reference>
<sequence>MALDVRHRLGTVRMWSRRRIAGETVLAVVLALGMAVGQTGEGALRMTAAAMAAALLSPLRRIFPAGVLVATGAVGGVLSSFGIMLIVVSWSAGALIEAPRRALALFATTYVLFVGLSVHDPTQPLSTVQTLVFTTLAFVATTVVPGLASRNRAQRRTLLHALHEHNAQLLREREMIASHARLRERQRIAQDMHDSLGHQLALIAVHTGALEVDRTLTDGQREVVGVLRDASVSAMHELREAVGILSDGTPDQVREREGELEPQSRGVAGIDGLVEASRGAGTVVALRRTGRPRPLAPAADHAAFRIVQEALTNALKHAQDASISVELRYEPDSLVVEVANGPVPALTSAVRRPVVSGGQGLTGLQERARLVGGMVHAGPAADGGFRIAGVLPYGPRSPRASESGGWPADSGPDGATFVDAANDFRGQSEGAIPGDGGADIDWSGAPDRQKEFDIAMGRKKKGLVIGCGAALVAFLVLGVLAVVLIVNLVEKESDRVMLDPSVYKSVKVGDSETAVRAKLPHGKSFLAPALDDNAPAAPRGATCASYLSTGDWPEKGDDIPAFRFCFKDGKLIEKRSFMSSS</sequence>
<keyword evidence="4" id="KW-0808">Transferase</keyword>
<dbReference type="Gene3D" id="3.30.565.10">
    <property type="entry name" value="Histidine kinase-like ATPase, C-terminal domain"/>
    <property type="match status" value="1"/>
</dbReference>
<comment type="caution">
    <text evidence="11">The sequence shown here is derived from an EMBL/GenBank/DDBJ whole genome shotgun (WGS) entry which is preliminary data.</text>
</comment>
<keyword evidence="8" id="KW-0902">Two-component regulatory system</keyword>
<dbReference type="InterPro" id="IPR050482">
    <property type="entry name" value="Sensor_HK_TwoCompSys"/>
</dbReference>
<dbReference type="PANTHER" id="PTHR24421:SF10">
    <property type="entry name" value="NITRATE_NITRITE SENSOR PROTEIN NARQ"/>
    <property type="match status" value="1"/>
</dbReference>
<feature type="transmembrane region" description="Helical" evidence="9">
    <location>
        <begin position="62"/>
        <end position="90"/>
    </location>
</feature>
<dbReference type="CDD" id="cd16917">
    <property type="entry name" value="HATPase_UhpB-NarQ-NarX-like"/>
    <property type="match status" value="1"/>
</dbReference>
<dbReference type="EC" id="2.7.13.3" evidence="2"/>
<evidence type="ECO:0000313" key="11">
    <source>
        <dbReference type="EMBL" id="MDV7214840.1"/>
    </source>
</evidence>
<keyword evidence="7" id="KW-0067">ATP-binding</keyword>
<evidence type="ECO:0000259" key="10">
    <source>
        <dbReference type="Pfam" id="PF07730"/>
    </source>
</evidence>
<dbReference type="PANTHER" id="PTHR24421">
    <property type="entry name" value="NITRATE/NITRITE SENSOR PROTEIN NARX-RELATED"/>
    <property type="match status" value="1"/>
</dbReference>
<keyword evidence="9" id="KW-0812">Transmembrane</keyword>
<feature type="domain" description="Signal transduction histidine kinase subgroup 3 dimerisation and phosphoacceptor" evidence="10">
    <location>
        <begin position="184"/>
        <end position="246"/>
    </location>
</feature>
<evidence type="ECO:0000256" key="9">
    <source>
        <dbReference type="SAM" id="Phobius"/>
    </source>
</evidence>
<keyword evidence="9" id="KW-0472">Membrane</keyword>
<dbReference type="InterPro" id="IPR036890">
    <property type="entry name" value="HATPase_C_sf"/>
</dbReference>
<keyword evidence="6 11" id="KW-0418">Kinase</keyword>
<dbReference type="Pfam" id="PF07730">
    <property type="entry name" value="HisKA_3"/>
    <property type="match status" value="1"/>
</dbReference>
<evidence type="ECO:0000256" key="6">
    <source>
        <dbReference type="ARBA" id="ARBA00022777"/>
    </source>
</evidence>
<feature type="transmembrane region" description="Helical" evidence="9">
    <location>
        <begin position="131"/>
        <end position="148"/>
    </location>
</feature>
<evidence type="ECO:0000256" key="4">
    <source>
        <dbReference type="ARBA" id="ARBA00022679"/>
    </source>
</evidence>